<feature type="compositionally biased region" description="Polar residues" evidence="1">
    <location>
        <begin position="220"/>
        <end position="242"/>
    </location>
</feature>
<feature type="region of interest" description="Disordered" evidence="1">
    <location>
        <begin position="128"/>
        <end position="189"/>
    </location>
</feature>
<dbReference type="EMBL" id="JAGIXG020000085">
    <property type="protein sequence ID" value="KAI6778022.1"/>
    <property type="molecule type" value="Genomic_DNA"/>
</dbReference>
<evidence type="ECO:0000313" key="3">
    <source>
        <dbReference type="Proteomes" id="UP001055219"/>
    </source>
</evidence>
<sequence>MSSPGFAALVEPAEPKDWMCRPSNSSFWLGKSKKVQQWMQTHWDVLTDKEKIVCRESFLKLQSKGETNNTPSSSNLGRWLKEQTAPIALSIACCVWDVEKLENFAPCKELMERHRNIRFANDGWLKARGRKTAQPRNGVTASQSENLGSDGIMEVSPPASAAQKTPVPLHQTPTQKDTKHVRFNPIQNPRSPINWAYAGEIIDAAPYRKRAETPVPLPVSGSQKQTANPNNSNGSSQAKKMSNTVERKLNFAQSVTKTAPSLSQRSKFQTPLRSSPKRPLELGNTDHRQANLKKLRESPRHEVDYQEISSASESSDSDLEEITEAEMKTPERKEEVKVEVDSDAAQEGQVEILQVSPEPQKSIATEPTPQRRSAKDICQEHKKIARRFLLGEIDQKVRKLLQTRSGRRLATLLRARRKLAKDLKRSRRGREVSNALSPRSCTVMNMDDTENDEPHHNVTVLIPKETNLEAPGPLFLPELAGTEMIDAVSEESSADESEEEVRFNEQADMEQDGSSEAEDDDLPSLDELIEAAHVNAGGGDLEKQQLRSLSLSEPYLHESYSAPDWSPTLHRGKANRAATPKPTNNSPADIEFHSSFPKYYTTDESGDDFRLYPNDPEPPVKVRKEKKQKKKKSKHNKADDMAEACLSQAVTEPAASTPNTMEAGAHIKSPARGSLHPSPASTKAERKAERQRRKAAKLAAATDGV</sequence>
<dbReference type="GeneID" id="75832292"/>
<feature type="compositionally biased region" description="Basic and acidic residues" evidence="1">
    <location>
        <begin position="278"/>
        <end position="304"/>
    </location>
</feature>
<evidence type="ECO:0000256" key="1">
    <source>
        <dbReference type="SAM" id="MobiDB-lite"/>
    </source>
</evidence>
<dbReference type="AlphaFoldDB" id="A0A9Q0B8M6"/>
<dbReference type="RefSeq" id="XP_051358878.1">
    <property type="nucleotide sequence ID" value="XM_051510180.1"/>
</dbReference>
<reference evidence="2" key="1">
    <citation type="journal article" date="2021" name="J Fungi (Basel)">
        <title>Genomic and Metabolomic Analyses of the Marine Fungus Emericellopsis cladophorae: Insights into Saltwater Adaptability Mechanisms and Its Biosynthetic Potential.</title>
        <authorList>
            <person name="Goncalves M.F.M."/>
            <person name="Hilario S."/>
            <person name="Van de Peer Y."/>
            <person name="Esteves A.C."/>
            <person name="Alves A."/>
        </authorList>
    </citation>
    <scope>NUCLEOTIDE SEQUENCE</scope>
    <source>
        <strain evidence="2">MUM 19.33</strain>
    </source>
</reference>
<protein>
    <submittedName>
        <fullName evidence="2">Uncharacterized protein</fullName>
    </submittedName>
</protein>
<feature type="compositionally biased region" description="Polar residues" evidence="1">
    <location>
        <begin position="134"/>
        <end position="147"/>
    </location>
</feature>
<gene>
    <name evidence="2" type="ORF">J7T54_005809</name>
</gene>
<comment type="caution">
    <text evidence="2">The sequence shown here is derived from an EMBL/GenBank/DDBJ whole genome shotgun (WGS) entry which is preliminary data.</text>
</comment>
<feature type="compositionally biased region" description="Basic residues" evidence="1">
    <location>
        <begin position="621"/>
        <end position="635"/>
    </location>
</feature>
<feature type="compositionally biased region" description="Acidic residues" evidence="1">
    <location>
        <begin position="488"/>
        <end position="499"/>
    </location>
</feature>
<feature type="compositionally biased region" description="Acidic residues" evidence="1">
    <location>
        <begin position="315"/>
        <end position="324"/>
    </location>
</feature>
<evidence type="ECO:0000313" key="2">
    <source>
        <dbReference type="EMBL" id="KAI6778022.1"/>
    </source>
</evidence>
<keyword evidence="3" id="KW-1185">Reference proteome</keyword>
<dbReference type="OrthoDB" id="10373828at2759"/>
<feature type="compositionally biased region" description="Polar residues" evidence="1">
    <location>
        <begin position="357"/>
        <end position="371"/>
    </location>
</feature>
<reference evidence="2" key="2">
    <citation type="submission" date="2022-07" db="EMBL/GenBank/DDBJ databases">
        <authorList>
            <person name="Goncalves M.F.M."/>
            <person name="Hilario S."/>
            <person name="Van De Peer Y."/>
            <person name="Esteves A.C."/>
            <person name="Alves A."/>
        </authorList>
    </citation>
    <scope>NUCLEOTIDE SEQUENCE</scope>
    <source>
        <strain evidence="2">MUM 19.33</strain>
    </source>
</reference>
<name>A0A9Q0B8M6_9HYPO</name>
<organism evidence="2 3">
    <name type="scientific">Emericellopsis cladophorae</name>
    <dbReference type="NCBI Taxonomy" id="2686198"/>
    <lineage>
        <taxon>Eukaryota</taxon>
        <taxon>Fungi</taxon>
        <taxon>Dikarya</taxon>
        <taxon>Ascomycota</taxon>
        <taxon>Pezizomycotina</taxon>
        <taxon>Sordariomycetes</taxon>
        <taxon>Hypocreomycetidae</taxon>
        <taxon>Hypocreales</taxon>
        <taxon>Bionectriaceae</taxon>
        <taxon>Emericellopsis</taxon>
    </lineage>
</organism>
<feature type="compositionally biased region" description="Polar residues" evidence="1">
    <location>
        <begin position="255"/>
        <end position="273"/>
    </location>
</feature>
<dbReference type="Proteomes" id="UP001055219">
    <property type="component" value="Unassembled WGS sequence"/>
</dbReference>
<feature type="region of interest" description="Disordered" evidence="1">
    <location>
        <begin position="487"/>
        <end position="521"/>
    </location>
</feature>
<feature type="compositionally biased region" description="Polar residues" evidence="1">
    <location>
        <begin position="648"/>
        <end position="660"/>
    </location>
</feature>
<feature type="region of interest" description="Disordered" evidence="1">
    <location>
        <begin position="213"/>
        <end position="242"/>
    </location>
</feature>
<accession>A0A9Q0B8M6</accession>
<proteinExistence type="predicted"/>
<feature type="compositionally biased region" description="Basic and acidic residues" evidence="1">
    <location>
        <begin position="325"/>
        <end position="340"/>
    </location>
</feature>
<feature type="region of interest" description="Disordered" evidence="1">
    <location>
        <begin position="559"/>
        <end position="705"/>
    </location>
</feature>
<feature type="region of interest" description="Disordered" evidence="1">
    <location>
        <begin position="255"/>
        <end position="375"/>
    </location>
</feature>
<feature type="compositionally biased region" description="Acidic residues" evidence="1">
    <location>
        <begin position="507"/>
        <end position="521"/>
    </location>
</feature>